<comment type="cofactor">
    <cofactor evidence="2">
        <name>Zn(2+)</name>
        <dbReference type="ChEBI" id="CHEBI:29105"/>
    </cofactor>
</comment>
<evidence type="ECO:0000256" key="15">
    <source>
        <dbReference type="SAM" id="Phobius"/>
    </source>
</evidence>
<protein>
    <recommendedName>
        <fullName evidence="12">D-serine dehydratase</fullName>
        <ecNumber evidence="11">4.3.1.18</ecNumber>
    </recommendedName>
    <alternativeName>
        <fullName evidence="13">D-serine deaminase</fullName>
    </alternativeName>
</protein>
<dbReference type="InterPro" id="IPR029066">
    <property type="entry name" value="PLP-binding_barrel"/>
</dbReference>
<dbReference type="AlphaFoldDB" id="A0A9P5DXT5"/>
<dbReference type="Proteomes" id="UP000730481">
    <property type="component" value="Unassembled WGS sequence"/>
</dbReference>
<keyword evidence="8" id="KW-0456">Lyase</keyword>
<dbReference type="CDD" id="cd06817">
    <property type="entry name" value="PLPDE_III_DSD"/>
    <property type="match status" value="1"/>
</dbReference>
<feature type="domain" description="D-serine dehydratase-like" evidence="16">
    <location>
        <begin position="275"/>
        <end position="371"/>
    </location>
</feature>
<dbReference type="EC" id="4.3.1.18" evidence="11"/>
<dbReference type="Pfam" id="PF01168">
    <property type="entry name" value="Ala_racemase_N"/>
    <property type="match status" value="1"/>
</dbReference>
<dbReference type="SMART" id="SM01119">
    <property type="entry name" value="D-ser_dehydrat"/>
    <property type="match status" value="1"/>
</dbReference>
<gene>
    <name evidence="17" type="ORF">FBEOM_4795</name>
</gene>
<dbReference type="EMBL" id="PVQB02000198">
    <property type="protein sequence ID" value="KAF4341322.1"/>
    <property type="molecule type" value="Genomic_DNA"/>
</dbReference>
<proteinExistence type="inferred from homology"/>
<evidence type="ECO:0000256" key="14">
    <source>
        <dbReference type="SAM" id="MobiDB-lite"/>
    </source>
</evidence>
<keyword evidence="5" id="KW-0479">Metal-binding</keyword>
<accession>A0A9P5DXT5</accession>
<comment type="cofactor">
    <cofactor evidence="1">
        <name>pyridoxal 5'-phosphate</name>
        <dbReference type="ChEBI" id="CHEBI:597326"/>
    </cofactor>
</comment>
<evidence type="ECO:0000256" key="4">
    <source>
        <dbReference type="ARBA" id="ARBA00022575"/>
    </source>
</evidence>
<reference evidence="17" key="1">
    <citation type="journal article" date="2017" name="Mycologia">
        <title>Fusarium algeriense, sp. nov., a novel toxigenic crown rot pathogen of durum wheat from Algeria is nested in the Fusarium burgessii species complex.</title>
        <authorList>
            <person name="Laraba I."/>
            <person name="Keddad A."/>
            <person name="Boureghda H."/>
            <person name="Abdallah N."/>
            <person name="Vaughan M.M."/>
            <person name="Proctor R.H."/>
            <person name="Busman M."/>
            <person name="O'Donnell K."/>
        </authorList>
    </citation>
    <scope>NUCLEOTIDE SEQUENCE</scope>
    <source>
        <strain evidence="17">NRRL 25174</strain>
    </source>
</reference>
<dbReference type="GO" id="GO:0046872">
    <property type="term" value="F:metal ion binding"/>
    <property type="evidence" value="ECO:0007669"/>
    <property type="project" value="UniProtKB-KW"/>
</dbReference>
<dbReference type="InterPro" id="IPR051466">
    <property type="entry name" value="D-amino_acid_metab_enzyme"/>
</dbReference>
<dbReference type="InterPro" id="IPR001608">
    <property type="entry name" value="Ala_racemase_N"/>
</dbReference>
<evidence type="ECO:0000256" key="6">
    <source>
        <dbReference type="ARBA" id="ARBA00022833"/>
    </source>
</evidence>
<evidence type="ECO:0000259" key="16">
    <source>
        <dbReference type="SMART" id="SM01119"/>
    </source>
</evidence>
<reference evidence="17" key="2">
    <citation type="submission" date="2020-02" db="EMBL/GenBank/DDBJ databases">
        <title>Identification and distribution of gene clusters putatively required for synthesis of sphingolipid metabolism inhibitors in phylogenetically diverse species of the filamentous fungus Fusarium.</title>
        <authorList>
            <person name="Kim H.-S."/>
            <person name="Busman M."/>
            <person name="Brown D.W."/>
            <person name="Divon H."/>
            <person name="Uhlig S."/>
            <person name="Proctor R.H."/>
        </authorList>
    </citation>
    <scope>NUCLEOTIDE SEQUENCE</scope>
    <source>
        <strain evidence="17">NRRL 25174</strain>
    </source>
</reference>
<keyword evidence="15" id="KW-0472">Membrane</keyword>
<comment type="caution">
    <text evidence="17">The sequence shown here is derived from an EMBL/GenBank/DDBJ whole genome shotgun (WGS) entry which is preliminary data.</text>
</comment>
<evidence type="ECO:0000256" key="2">
    <source>
        <dbReference type="ARBA" id="ARBA00001947"/>
    </source>
</evidence>
<dbReference type="GO" id="GO:0009636">
    <property type="term" value="P:response to toxic substance"/>
    <property type="evidence" value="ECO:0007669"/>
    <property type="project" value="UniProtKB-KW"/>
</dbReference>
<dbReference type="GO" id="GO:0036088">
    <property type="term" value="P:D-serine catabolic process"/>
    <property type="evidence" value="ECO:0007669"/>
    <property type="project" value="TreeGrafter"/>
</dbReference>
<comment type="similarity">
    <text evidence="3">Belongs to the DSD1 family.</text>
</comment>
<evidence type="ECO:0000256" key="5">
    <source>
        <dbReference type="ARBA" id="ARBA00022723"/>
    </source>
</evidence>
<sequence>MDYSLENHKSYIGKHVSELPTPSLVVNLPVLTKNVETLHRDVEKLGIGFRPHVKTLKSLEVTRFMMANGKYRGIIASTIPEIQGALPLVKEGMLEEYLYGLPVYPGVLPRLVELRKSLRIMLMVDNEQQVTFLEQSTLSKQPWDVFIKLDVGSHRAGVEANSAALTRLVERAEASSAISIYGFYCHAGHSYGGRSRDEAEKTLNVEVSSVLAAAKLLPPDRQLVISVGSTPTAHVVKSLKASMPENIRLELHAGNFPCNDLQQVSTCLVKETQQSVSIAAEVCSVYPERNEALVNAGVIALSREASAFSGFGRVVGSPAWGVVRLSQEHGILGTSEGRKVDEDFKVGHKVRLWCNHSCIAAAAFYVYYVIDEEDIVRETWIPWKGCISKELAFLIRSPRSCSWLQFLPNQAKSCFLVEGERLMSYADVAASGPKQSPEEAAAPQPPQVITDESASTASLVDVDMPSVHTVPNDFLEQEVKTETQAARLEREEEAREEKRKRDEAAAKAKRADNWLIQQFSRLSDGSATGLVIANFATVVGLGAYLGYKGWGLYEKGKLDWKAVGIGAGILAGVTAAEGAVGRYLYKGKKGGS</sequence>
<dbReference type="Pfam" id="PF14031">
    <property type="entry name" value="D-ser_dehydrat"/>
    <property type="match status" value="1"/>
</dbReference>
<evidence type="ECO:0000256" key="9">
    <source>
        <dbReference type="ARBA" id="ARBA00051198"/>
    </source>
</evidence>
<evidence type="ECO:0000313" key="18">
    <source>
        <dbReference type="Proteomes" id="UP000730481"/>
    </source>
</evidence>
<dbReference type="SUPFAM" id="SSF51419">
    <property type="entry name" value="PLP-binding barrel"/>
    <property type="match status" value="1"/>
</dbReference>
<dbReference type="OrthoDB" id="20198at2759"/>
<keyword evidence="6" id="KW-0862">Zinc</keyword>
<dbReference type="InterPro" id="IPR042208">
    <property type="entry name" value="D-ser_dehydrat-like_sf"/>
</dbReference>
<feature type="region of interest" description="Disordered" evidence="14">
    <location>
        <begin position="483"/>
        <end position="504"/>
    </location>
</feature>
<comment type="function">
    <text evidence="10">Catalyzes the conversion of D-serine to pyruvate and ammonia. May play a role in D-serine detoxification.</text>
</comment>
<dbReference type="PANTHER" id="PTHR28004:SF2">
    <property type="entry name" value="D-SERINE DEHYDRATASE"/>
    <property type="match status" value="1"/>
</dbReference>
<dbReference type="GO" id="GO:0008721">
    <property type="term" value="F:D-serine ammonia-lyase activity"/>
    <property type="evidence" value="ECO:0007669"/>
    <property type="project" value="UniProtKB-EC"/>
</dbReference>
<feature type="transmembrane region" description="Helical" evidence="15">
    <location>
        <begin position="562"/>
        <end position="585"/>
    </location>
</feature>
<keyword evidence="4" id="KW-0216">Detoxification</keyword>
<evidence type="ECO:0000256" key="13">
    <source>
        <dbReference type="ARBA" id="ARBA00075219"/>
    </source>
</evidence>
<evidence type="ECO:0000313" key="17">
    <source>
        <dbReference type="EMBL" id="KAF4341322.1"/>
    </source>
</evidence>
<name>A0A9P5DXT5_9HYPO</name>
<evidence type="ECO:0000256" key="7">
    <source>
        <dbReference type="ARBA" id="ARBA00022898"/>
    </source>
</evidence>
<keyword evidence="15" id="KW-0812">Transmembrane</keyword>
<comment type="catalytic activity">
    <reaction evidence="9">
        <text>D-serine = pyruvate + NH4(+)</text>
        <dbReference type="Rhea" id="RHEA:13977"/>
        <dbReference type="ChEBI" id="CHEBI:15361"/>
        <dbReference type="ChEBI" id="CHEBI:28938"/>
        <dbReference type="ChEBI" id="CHEBI:35247"/>
        <dbReference type="EC" id="4.3.1.18"/>
    </reaction>
    <physiologicalReaction direction="left-to-right" evidence="9">
        <dbReference type="Rhea" id="RHEA:13978"/>
    </physiologicalReaction>
</comment>
<dbReference type="FunFam" id="3.20.20.10:FF:000016">
    <property type="entry name" value="D-serine dehydratase"/>
    <property type="match status" value="1"/>
</dbReference>
<keyword evidence="15" id="KW-1133">Transmembrane helix</keyword>
<evidence type="ECO:0000256" key="12">
    <source>
        <dbReference type="ARBA" id="ARBA00069616"/>
    </source>
</evidence>
<dbReference type="PANTHER" id="PTHR28004">
    <property type="entry name" value="ZGC:162816-RELATED"/>
    <property type="match status" value="1"/>
</dbReference>
<keyword evidence="7" id="KW-0663">Pyridoxal phosphate</keyword>
<organism evidence="17 18">
    <name type="scientific">Fusarium beomiforme</name>
    <dbReference type="NCBI Taxonomy" id="44412"/>
    <lineage>
        <taxon>Eukaryota</taxon>
        <taxon>Fungi</taxon>
        <taxon>Dikarya</taxon>
        <taxon>Ascomycota</taxon>
        <taxon>Pezizomycotina</taxon>
        <taxon>Sordariomycetes</taxon>
        <taxon>Hypocreomycetidae</taxon>
        <taxon>Hypocreales</taxon>
        <taxon>Nectriaceae</taxon>
        <taxon>Fusarium</taxon>
        <taxon>Fusarium burgessii species complex</taxon>
    </lineage>
</organism>
<dbReference type="Gene3D" id="3.20.20.10">
    <property type="entry name" value="Alanine racemase"/>
    <property type="match status" value="1"/>
</dbReference>
<evidence type="ECO:0000256" key="3">
    <source>
        <dbReference type="ARBA" id="ARBA00005323"/>
    </source>
</evidence>
<evidence type="ECO:0000256" key="10">
    <source>
        <dbReference type="ARBA" id="ARBA00055764"/>
    </source>
</evidence>
<evidence type="ECO:0000256" key="11">
    <source>
        <dbReference type="ARBA" id="ARBA00066349"/>
    </source>
</evidence>
<dbReference type="InterPro" id="IPR026956">
    <property type="entry name" value="D-ser_dehydrat-like_dom"/>
</dbReference>
<evidence type="ECO:0000256" key="1">
    <source>
        <dbReference type="ARBA" id="ARBA00001933"/>
    </source>
</evidence>
<evidence type="ECO:0000256" key="8">
    <source>
        <dbReference type="ARBA" id="ARBA00023239"/>
    </source>
</evidence>
<keyword evidence="18" id="KW-1185">Reference proteome</keyword>
<feature type="transmembrane region" description="Helical" evidence="15">
    <location>
        <begin position="527"/>
        <end position="547"/>
    </location>
</feature>
<dbReference type="Gene3D" id="2.40.37.20">
    <property type="entry name" value="D-serine dehydratase-like domain"/>
    <property type="match status" value="1"/>
</dbReference>